<comment type="caution">
    <text evidence="2">The sequence shown here is derived from an EMBL/GenBank/DDBJ whole genome shotgun (WGS) entry which is preliminary data.</text>
</comment>
<dbReference type="EMBL" id="RQGM01000035">
    <property type="protein sequence ID" value="TGL84783.1"/>
    <property type="molecule type" value="Genomic_DNA"/>
</dbReference>
<evidence type="ECO:0000313" key="3">
    <source>
        <dbReference type="Proteomes" id="UP000297613"/>
    </source>
</evidence>
<dbReference type="RefSeq" id="WP_135570248.1">
    <property type="nucleotide sequence ID" value="NZ_RQGK01000042.1"/>
</dbReference>
<dbReference type="Proteomes" id="UP000297613">
    <property type="component" value="Unassembled WGS sequence"/>
</dbReference>
<dbReference type="SUPFAM" id="SSF82657">
    <property type="entry name" value="BolA-like"/>
    <property type="match status" value="1"/>
</dbReference>
<dbReference type="Gene3D" id="3.30.300.90">
    <property type="entry name" value="BolA-like"/>
    <property type="match status" value="1"/>
</dbReference>
<dbReference type="Pfam" id="PF01722">
    <property type="entry name" value="BolA"/>
    <property type="match status" value="1"/>
</dbReference>
<dbReference type="PANTHER" id="PTHR46230:SF7">
    <property type="entry name" value="BOLA-LIKE PROTEIN 1"/>
    <property type="match status" value="1"/>
</dbReference>
<reference evidence="2 3" key="1">
    <citation type="journal article" date="2019" name="PLoS Negl. Trop. Dis.">
        <title>Revisiting the worldwide diversity of Leptospira species in the environment.</title>
        <authorList>
            <person name="Vincent A.T."/>
            <person name="Schiettekatte O."/>
            <person name="Bourhy P."/>
            <person name="Veyrier F.J."/>
            <person name="Picardeau M."/>
        </authorList>
    </citation>
    <scope>NUCLEOTIDE SEQUENCE [LARGE SCALE GENOMIC DNA]</scope>
    <source>
        <strain evidence="2 3">201702445</strain>
    </source>
</reference>
<gene>
    <name evidence="2" type="ORF">EHQ83_10040</name>
</gene>
<dbReference type="InterPro" id="IPR036065">
    <property type="entry name" value="BolA-like_sf"/>
</dbReference>
<dbReference type="PIRSF" id="PIRSF003113">
    <property type="entry name" value="BolA"/>
    <property type="match status" value="1"/>
</dbReference>
<dbReference type="AlphaFoldDB" id="A0A6N4QYG9"/>
<dbReference type="PANTHER" id="PTHR46230">
    <property type="match status" value="1"/>
</dbReference>
<proteinExistence type="inferred from homology"/>
<accession>A0A6N4QYG9</accession>
<comment type="similarity">
    <text evidence="1">Belongs to the BolA/IbaG family.</text>
</comment>
<dbReference type="InterPro" id="IPR002634">
    <property type="entry name" value="BolA"/>
</dbReference>
<evidence type="ECO:0000256" key="1">
    <source>
        <dbReference type="RuleBase" id="RU003860"/>
    </source>
</evidence>
<evidence type="ECO:0000313" key="2">
    <source>
        <dbReference type="EMBL" id="TGL84783.1"/>
    </source>
</evidence>
<organism evidence="2 3">
    <name type="scientific">Leptospira yasudae</name>
    <dbReference type="NCBI Taxonomy" id="2202201"/>
    <lineage>
        <taxon>Bacteria</taxon>
        <taxon>Pseudomonadati</taxon>
        <taxon>Spirochaetota</taxon>
        <taxon>Spirochaetia</taxon>
        <taxon>Leptospirales</taxon>
        <taxon>Leptospiraceae</taxon>
        <taxon>Leptospira</taxon>
    </lineage>
</organism>
<dbReference type="GO" id="GO:0016226">
    <property type="term" value="P:iron-sulfur cluster assembly"/>
    <property type="evidence" value="ECO:0007669"/>
    <property type="project" value="TreeGrafter"/>
</dbReference>
<sequence length="89" mass="10072">MKVSEEIKSALISAFHPIRLEVEDFSAEHAGHAGNPENRPEGTHLRILLITSDFAQKTKVEQHRMVYSILKPWIDRGLHAITLETSDRG</sequence>
<name>A0A6N4QYG9_9LEPT</name>
<protein>
    <submittedName>
        <fullName evidence="2">BolA family transcriptional regulator</fullName>
    </submittedName>
</protein>